<dbReference type="SUPFAM" id="SSF48371">
    <property type="entry name" value="ARM repeat"/>
    <property type="match status" value="1"/>
</dbReference>
<comment type="caution">
    <text evidence="7">The sequence shown here is derived from an EMBL/GenBank/DDBJ whole genome shotgun (WGS) entry which is preliminary data.</text>
</comment>
<dbReference type="Gene3D" id="3.40.640.10">
    <property type="entry name" value="Type I PLP-dependent aspartate aminotransferase-like (Major domain)"/>
    <property type="match status" value="1"/>
</dbReference>
<dbReference type="CDD" id="cd09272">
    <property type="entry name" value="RNase_HI_RT_Ty1"/>
    <property type="match status" value="1"/>
</dbReference>
<dbReference type="PANTHER" id="PTHR10527">
    <property type="entry name" value="IMPORTIN BETA"/>
    <property type="match status" value="1"/>
</dbReference>
<reference evidence="7 8" key="1">
    <citation type="journal article" date="2020" name="Mol. Plant">
        <title>The Chromosome-Based Rubber Tree Genome Provides New Insights into Spurge Genome Evolution and Rubber Biosynthesis.</title>
        <authorList>
            <person name="Liu J."/>
            <person name="Shi C."/>
            <person name="Shi C.C."/>
            <person name="Li W."/>
            <person name="Zhang Q.J."/>
            <person name="Zhang Y."/>
            <person name="Li K."/>
            <person name="Lu H.F."/>
            <person name="Shi C."/>
            <person name="Zhu S.T."/>
            <person name="Xiao Z.Y."/>
            <person name="Nan H."/>
            <person name="Yue Y."/>
            <person name="Zhu X.G."/>
            <person name="Wu Y."/>
            <person name="Hong X.N."/>
            <person name="Fan G.Y."/>
            <person name="Tong Y."/>
            <person name="Zhang D."/>
            <person name="Mao C.L."/>
            <person name="Liu Y.L."/>
            <person name="Hao S.J."/>
            <person name="Liu W.Q."/>
            <person name="Lv M.Q."/>
            <person name="Zhang H.B."/>
            <person name="Liu Y."/>
            <person name="Hu-Tang G.R."/>
            <person name="Wang J.P."/>
            <person name="Wang J.H."/>
            <person name="Sun Y.H."/>
            <person name="Ni S.B."/>
            <person name="Chen W.B."/>
            <person name="Zhang X.C."/>
            <person name="Jiao Y.N."/>
            <person name="Eichler E.E."/>
            <person name="Li G.H."/>
            <person name="Liu X."/>
            <person name="Gao L.Z."/>
        </authorList>
    </citation>
    <scope>NUCLEOTIDE SEQUENCE [LARGE SCALE GENOMIC DNA]</scope>
    <source>
        <strain evidence="8">cv. GT1</strain>
        <tissue evidence="7">Leaf</tissue>
    </source>
</reference>
<dbReference type="AlphaFoldDB" id="A0A6A6K6I5"/>
<dbReference type="InterPro" id="IPR016024">
    <property type="entry name" value="ARM-type_fold"/>
</dbReference>
<dbReference type="GO" id="GO:0005737">
    <property type="term" value="C:cytoplasm"/>
    <property type="evidence" value="ECO:0007669"/>
    <property type="project" value="UniProtKB-SubCell"/>
</dbReference>
<comment type="subcellular location">
    <subcellularLocation>
        <location evidence="1">Cytoplasm</location>
    </subcellularLocation>
</comment>
<sequence length="1136" mass="129752">MSLEEDGDELQDLMPKIMENLKIFEGRVVFNKNEENYAQKALEDLIEATKDRPDLLLNWIDEIFECMYKILKNQNFNERTRFLATEIVAQIFSNFREPEAVPYHTGRFISQIFSMLKAIDDYPAWDEKKLEKNWSLHFQGKKRLARFAPAMGGQFLLKKFSAMFESHYNSDEWQSRHAAVVSNVIIACACSKELINKLDLVVEPAMKAVEDAHFHVRWAALNAIEEFSKKLNPGFQHQYYNQVLPPLIKASNYFQNPRIQLQAVKALSYFAQHCNSDLLTPYIDEIVNMLLRCLQDSFQEYYGTVMPYMKVIMMKAAEGSNFTLLAQSVDCITLVGLSVEKEMINDYFQMVLQLLISSKASKIGTGHPMRNQLLKAWGSLCKCLGQDFQPYLGVAIPLLLQSAQLASHVTSLKVSESKHSFESIVTLQDQISEIKSEVLEEKATACKVLCICADELKEGFNLWTDEAAQTLVPLINYDIHEELRTISISAMPVILKSSKAAMEKECTEGSDDSSFKKLCSYITPALVEALNKEKLTEIQVRILESLNECMEISGPTLNTEQTNYFLHIIMEIIKTCSALLGSQVENEQTEKIHNKAFGCLTTFTKAYKTSLSQFFDQLLSCMAYMWENDRKAEERRTALHIFSDVAEKCQEEALRYCENSLQFLFDACCEKNPEVQQTVAQGIGVSAEFGGSIFKSHIKEALAGLNAIMRDQETLHLDYLLAHDAAVSALGKICLCHYERLDEVFGIWLSHLPIVNDLDEAKVAHDRLCSIVEKFKEELISRNDTHLSKIFEVFAESQQYLAMADGIGSHELERKVITITQDFELRQETLRKEAEQRNQEALDEIKLYLKVLRILRYIKCTLFHGLHFSATSSLVLSGYSDADWAGDMTDRRSTTGYCFFLGNCLISWHSKKQTVVARSSTKSEYCALADATSELLWLRWLLTDLGVTHSSATMLHCDNRSAIQISHNDVFYERIKHIEIDYHFSTSIALYGGCLVPCYLDEPTGCELEICESKKKLEDAKSKEVNQVLIENNQKIILANEVHQENVYVPKKKFHSFKRISSSMGYDEEGICLVSLSAIDAFKMYKRYSQIKGWKYLGVDITEFDLKDYKEASVGKQVLSLLKLFLERIRCKMKQC</sequence>
<keyword evidence="4" id="KW-0677">Repeat</keyword>
<evidence type="ECO:0000256" key="5">
    <source>
        <dbReference type="ARBA" id="ARBA00022927"/>
    </source>
</evidence>
<evidence type="ECO:0000313" key="7">
    <source>
        <dbReference type="EMBL" id="KAF2284124.1"/>
    </source>
</evidence>
<keyword evidence="8" id="KW-1185">Reference proteome</keyword>
<evidence type="ECO:0000313" key="8">
    <source>
        <dbReference type="Proteomes" id="UP000467840"/>
    </source>
</evidence>
<keyword evidence="6" id="KW-0175">Coiled coil</keyword>
<keyword evidence="2" id="KW-0813">Transport</keyword>
<dbReference type="GO" id="GO:0006606">
    <property type="term" value="P:protein import into nucleus"/>
    <property type="evidence" value="ECO:0007669"/>
    <property type="project" value="InterPro"/>
</dbReference>
<evidence type="ECO:0000256" key="2">
    <source>
        <dbReference type="ARBA" id="ARBA00022448"/>
    </source>
</evidence>
<dbReference type="InterPro" id="IPR040122">
    <property type="entry name" value="Importin_beta"/>
</dbReference>
<dbReference type="Gene3D" id="1.25.10.10">
    <property type="entry name" value="Leucine-rich Repeat Variant"/>
    <property type="match status" value="1"/>
</dbReference>
<protein>
    <recommendedName>
        <fullName evidence="9">TOG domain-containing protein</fullName>
    </recommendedName>
</protein>
<name>A0A6A6K6I5_HEVBR</name>
<dbReference type="InterPro" id="IPR015421">
    <property type="entry name" value="PyrdxlP-dep_Trfase_major"/>
</dbReference>
<keyword evidence="3" id="KW-0963">Cytoplasm</keyword>
<proteinExistence type="predicted"/>
<evidence type="ECO:0000256" key="1">
    <source>
        <dbReference type="ARBA" id="ARBA00004496"/>
    </source>
</evidence>
<dbReference type="Proteomes" id="UP000467840">
    <property type="component" value="Chromosome 12"/>
</dbReference>
<gene>
    <name evidence="7" type="ORF">GH714_019251</name>
</gene>
<organism evidence="7 8">
    <name type="scientific">Hevea brasiliensis</name>
    <name type="common">Para rubber tree</name>
    <name type="synonym">Siphonia brasiliensis</name>
    <dbReference type="NCBI Taxonomy" id="3981"/>
    <lineage>
        <taxon>Eukaryota</taxon>
        <taxon>Viridiplantae</taxon>
        <taxon>Streptophyta</taxon>
        <taxon>Embryophyta</taxon>
        <taxon>Tracheophyta</taxon>
        <taxon>Spermatophyta</taxon>
        <taxon>Magnoliopsida</taxon>
        <taxon>eudicotyledons</taxon>
        <taxon>Gunneridae</taxon>
        <taxon>Pentapetalae</taxon>
        <taxon>rosids</taxon>
        <taxon>fabids</taxon>
        <taxon>Malpighiales</taxon>
        <taxon>Euphorbiaceae</taxon>
        <taxon>Crotonoideae</taxon>
        <taxon>Micrandreae</taxon>
        <taxon>Hevea</taxon>
    </lineage>
</organism>
<evidence type="ECO:0000256" key="6">
    <source>
        <dbReference type="SAM" id="Coils"/>
    </source>
</evidence>
<dbReference type="InterPro" id="IPR011989">
    <property type="entry name" value="ARM-like"/>
</dbReference>
<evidence type="ECO:0000256" key="4">
    <source>
        <dbReference type="ARBA" id="ARBA00022737"/>
    </source>
</evidence>
<accession>A0A6A6K6I5</accession>
<evidence type="ECO:0000256" key="3">
    <source>
        <dbReference type="ARBA" id="ARBA00022490"/>
    </source>
</evidence>
<evidence type="ECO:0008006" key="9">
    <source>
        <dbReference type="Google" id="ProtNLM"/>
    </source>
</evidence>
<dbReference type="EMBL" id="JAAGAX010000018">
    <property type="protein sequence ID" value="KAF2284124.1"/>
    <property type="molecule type" value="Genomic_DNA"/>
</dbReference>
<feature type="coiled-coil region" evidence="6">
    <location>
        <begin position="824"/>
        <end position="851"/>
    </location>
</feature>
<keyword evidence="5" id="KW-0653">Protein transport</keyword>